<dbReference type="Proteomes" id="UP000254340">
    <property type="component" value="Unassembled WGS sequence"/>
</dbReference>
<reference evidence="1 2" key="1">
    <citation type="submission" date="2018-06" db="EMBL/GenBank/DDBJ databases">
        <authorList>
            <consortium name="Pathogen Informatics"/>
            <person name="Doyle S."/>
        </authorList>
    </citation>
    <scope>NUCLEOTIDE SEQUENCE [LARGE SCALE GENOMIC DNA]</scope>
    <source>
        <strain evidence="1 2">NCTC5047</strain>
    </source>
</reference>
<sequence length="57" mass="6528">MRQSTPTPSDCTGLAVKREYMVWRCDSELDIQQLLTAAMDPQELARFNQVWQGKRAG</sequence>
<organism evidence="1 2">
    <name type="scientific">Klebsiella pneumoniae</name>
    <dbReference type="NCBI Taxonomy" id="573"/>
    <lineage>
        <taxon>Bacteria</taxon>
        <taxon>Pseudomonadati</taxon>
        <taxon>Pseudomonadota</taxon>
        <taxon>Gammaproteobacteria</taxon>
        <taxon>Enterobacterales</taxon>
        <taxon>Enterobacteriaceae</taxon>
        <taxon>Klebsiella/Raoultella group</taxon>
        <taxon>Klebsiella</taxon>
        <taxon>Klebsiella pneumoniae complex</taxon>
    </lineage>
</organism>
<evidence type="ECO:0000313" key="1">
    <source>
        <dbReference type="EMBL" id="STT82382.1"/>
    </source>
</evidence>
<gene>
    <name evidence="1" type="primary">iucC_2</name>
    <name evidence="1" type="ORF">NCTC5047_03349</name>
</gene>
<accession>A0A377XGS1</accession>
<proteinExistence type="predicted"/>
<evidence type="ECO:0000313" key="2">
    <source>
        <dbReference type="Proteomes" id="UP000254340"/>
    </source>
</evidence>
<dbReference type="AlphaFoldDB" id="A0A377XGS1"/>
<dbReference type="EC" id="6.3.2.-" evidence="1"/>
<dbReference type="GO" id="GO:0016874">
    <property type="term" value="F:ligase activity"/>
    <property type="evidence" value="ECO:0007669"/>
    <property type="project" value="UniProtKB-KW"/>
</dbReference>
<dbReference type="EMBL" id="UGLH01000006">
    <property type="protein sequence ID" value="STT82382.1"/>
    <property type="molecule type" value="Genomic_DNA"/>
</dbReference>
<name>A0A377XGS1_KLEPN</name>
<keyword evidence="1" id="KW-0436">Ligase</keyword>
<protein>
    <submittedName>
        <fullName evidence="1">IucC</fullName>
        <ecNumber evidence="1">6.3.2.-</ecNumber>
    </submittedName>
</protein>